<sequence>MQMVMAWRLILQTI</sequence>
<dbReference type="Proteomes" id="UP000652761">
    <property type="component" value="Unassembled WGS sequence"/>
</dbReference>
<accession>A0A843V7D6</accession>
<proteinExistence type="predicted"/>
<dbReference type="EMBL" id="NMUH01001653">
    <property type="protein sequence ID" value="MQL94262.1"/>
    <property type="molecule type" value="Genomic_DNA"/>
</dbReference>
<organism evidence="1 2">
    <name type="scientific">Colocasia esculenta</name>
    <name type="common">Wild taro</name>
    <name type="synonym">Arum esculentum</name>
    <dbReference type="NCBI Taxonomy" id="4460"/>
    <lineage>
        <taxon>Eukaryota</taxon>
        <taxon>Viridiplantae</taxon>
        <taxon>Streptophyta</taxon>
        <taxon>Embryophyta</taxon>
        <taxon>Tracheophyta</taxon>
        <taxon>Spermatophyta</taxon>
        <taxon>Magnoliopsida</taxon>
        <taxon>Liliopsida</taxon>
        <taxon>Araceae</taxon>
        <taxon>Aroideae</taxon>
        <taxon>Colocasieae</taxon>
        <taxon>Colocasia</taxon>
    </lineage>
</organism>
<evidence type="ECO:0000313" key="1">
    <source>
        <dbReference type="EMBL" id="MQL94262.1"/>
    </source>
</evidence>
<gene>
    <name evidence="1" type="ORF">Taro_026918</name>
</gene>
<keyword evidence="2" id="KW-1185">Reference proteome</keyword>
<protein>
    <submittedName>
        <fullName evidence="1">Uncharacterized protein</fullName>
    </submittedName>
</protein>
<evidence type="ECO:0000313" key="2">
    <source>
        <dbReference type="Proteomes" id="UP000652761"/>
    </source>
</evidence>
<reference evidence="1" key="1">
    <citation type="submission" date="2017-07" db="EMBL/GenBank/DDBJ databases">
        <title>Taro Niue Genome Assembly and Annotation.</title>
        <authorList>
            <person name="Atibalentja N."/>
            <person name="Keating K."/>
            <person name="Fields C.J."/>
        </authorList>
    </citation>
    <scope>NUCLEOTIDE SEQUENCE</scope>
    <source>
        <strain evidence="1">Niue_2</strain>
        <tissue evidence="1">Leaf</tissue>
    </source>
</reference>
<name>A0A843V7D6_COLES</name>
<feature type="non-terminal residue" evidence="1">
    <location>
        <position position="14"/>
    </location>
</feature>
<comment type="caution">
    <text evidence="1">The sequence shown here is derived from an EMBL/GenBank/DDBJ whole genome shotgun (WGS) entry which is preliminary data.</text>
</comment>